<feature type="compositionally biased region" description="Low complexity" evidence="1">
    <location>
        <begin position="514"/>
        <end position="551"/>
    </location>
</feature>
<evidence type="ECO:0000256" key="1">
    <source>
        <dbReference type="SAM" id="MobiDB-lite"/>
    </source>
</evidence>
<dbReference type="EMBL" id="JBHMAU010000044">
    <property type="protein sequence ID" value="MFB9776004.1"/>
    <property type="molecule type" value="Genomic_DNA"/>
</dbReference>
<gene>
    <name evidence="3" type="ORF">ACFFN1_06250</name>
</gene>
<dbReference type="InterPro" id="IPR009499">
    <property type="entry name" value="AllG-like"/>
</dbReference>
<dbReference type="InterPro" id="IPR024033">
    <property type="entry name" value="OXTCase_su_AllG_h-dom"/>
</dbReference>
<comment type="caution">
    <text evidence="3">The sequence shown here is derived from an EMBL/GenBank/DDBJ whole genome shotgun (WGS) entry which is preliminary data.</text>
</comment>
<dbReference type="Gene3D" id="3.40.50.261">
    <property type="entry name" value="Succinyl-CoA synthetase domains"/>
    <property type="match status" value="2"/>
</dbReference>
<dbReference type="SUPFAM" id="SSF52210">
    <property type="entry name" value="Succinyl-CoA synthetase domains"/>
    <property type="match status" value="2"/>
</dbReference>
<evidence type="ECO:0000313" key="4">
    <source>
        <dbReference type="Proteomes" id="UP001589707"/>
    </source>
</evidence>
<evidence type="ECO:0000259" key="2">
    <source>
        <dbReference type="Pfam" id="PF00549"/>
    </source>
</evidence>
<dbReference type="Gene3D" id="1.10.10.660">
    <property type="entry name" value="conserved protein of unknown function from Enterococcus faecalis V583"/>
    <property type="match status" value="1"/>
</dbReference>
<reference evidence="3 4" key="1">
    <citation type="submission" date="2024-09" db="EMBL/GenBank/DDBJ databases">
        <authorList>
            <person name="Sun Q."/>
            <person name="Mori K."/>
        </authorList>
    </citation>
    <scope>NUCLEOTIDE SEQUENCE [LARGE SCALE GENOMIC DNA]</scope>
    <source>
        <strain evidence="3 4">JCM 11683</strain>
    </source>
</reference>
<sequence length="1021" mass="103842">MLSHVDIRSGVYFDSVSLMQVSARVKEVDGVTDALIGMGTELNLDLMRSLDFDIDPAVTPNDLVIALRCADDAVLEQAVAELDVQLAALRSTGGGLTASEESPALTLGSAARRTEASLAVISVPGEHATTEALDAIASGCSVMLFSDNVPVESEVLLKDAAAAADVIVMGPDCGTAVVSQAALGFANRVRPGRFGIVAASGTGAQQVMTLLSAAGEGVSHVLGTGGRDMSAAVGGRSTKQALRALAADPATEHIIIVSKPADADVVDEVAALAGELGVGVSWAVLGPGRPDLTAAVEAALHAVGGAAPAWPSWLPEAAAAGFPAAENPAAEKPAAAGGGELRGYFCGGTLADEAMLIASDVLGPVPSNIPLAGAEQLSGGSVPETGSFVIDFGDDEMTAGRAHPMIDPSLRLAALARTGANADVVLLDLVLGYGAHAAPVEPLAEVIGQVRAQAQEEHGRQLPVVVSLVGTEDDHQGLAAAVAALTAAGAEVFASNAAATRRALAHLGHGDGSAGNAAEASAAAEADAPADATTASGTAAQPDAASGAVSDAAGDAPLRGLLEAEPVVVTTGLSLFAQELQAQAVAVTEVDWRPALGSAAAVQAVMADPRRAAANRTAIERMLAAGAELIAVRPARECLGLADTEFLHAGPPLAWEDASGPMRGALAGAVVFEGLVDTLEEAEEGLAAGRFTFAPCHSREAVGPMAGVVSPSMWMMELHDPVHGNRAYCSLNEGLGKVLRYGANGEEVLTRLRWMRDVLGPVLAEALESSGPLDTKAYVSQMLQSGDEGHNRNRTGTLLFLRDLMPHLFAQDRPQEDLAEVVRFLGANDYFALNIVMPTCKLACAAAKNVPGSSLVVTMARNGTEFGIQLSGTGDAWFTGPAQMPEGLFLGSFGPEDANPDIGDSAITETAGIGGFAMAAAPAIVRLVGADVAFALETTQKMYEITLGEHPAHQIPILEFRGVPTGIDAAAVVRTGVLPQINTGMAGRIAGVGQVGAGLVNPPEEAFVTAMAALAEAAERR</sequence>
<dbReference type="Gene3D" id="3.90.1700.10">
    <property type="entry name" value="v583 domain like"/>
    <property type="match status" value="1"/>
</dbReference>
<organism evidence="3 4">
    <name type="scientific">Brevibacterium otitidis</name>
    <dbReference type="NCBI Taxonomy" id="53364"/>
    <lineage>
        <taxon>Bacteria</taxon>
        <taxon>Bacillati</taxon>
        <taxon>Actinomycetota</taxon>
        <taxon>Actinomycetes</taxon>
        <taxon>Micrococcales</taxon>
        <taxon>Brevibacteriaceae</taxon>
        <taxon>Brevibacterium</taxon>
    </lineage>
</organism>
<dbReference type="InterPro" id="IPR005811">
    <property type="entry name" value="SUCC_ACL_C"/>
</dbReference>
<dbReference type="Pfam" id="PF00549">
    <property type="entry name" value="Ligase_CoA"/>
    <property type="match status" value="1"/>
</dbReference>
<name>A0ABV5X111_9MICO</name>
<dbReference type="Proteomes" id="UP001589707">
    <property type="component" value="Unassembled WGS sequence"/>
</dbReference>
<keyword evidence="4" id="KW-1185">Reference proteome</keyword>
<proteinExistence type="predicted"/>
<dbReference type="Gene3D" id="3.90.1710.10">
    <property type="entry name" value="Enterococcus faecalis V583 domain"/>
    <property type="match status" value="1"/>
</dbReference>
<feature type="domain" description="ATP-citrate synthase/succinyl-CoA ligase C-terminal" evidence="2">
    <location>
        <begin position="345"/>
        <end position="503"/>
    </location>
</feature>
<dbReference type="InterPro" id="IPR016102">
    <property type="entry name" value="Succinyl-CoA_synth-like"/>
</dbReference>
<dbReference type="Gene3D" id="3.40.50.720">
    <property type="entry name" value="NAD(P)-binding Rossmann-like Domain"/>
    <property type="match status" value="1"/>
</dbReference>
<dbReference type="PANTHER" id="PTHR11117">
    <property type="entry name" value="SUCCINYL-COA LIGASE SUBUNIT ALPHA"/>
    <property type="match status" value="1"/>
</dbReference>
<protein>
    <submittedName>
        <fullName evidence="3">DUF1116 domain-containing protein</fullName>
    </submittedName>
</protein>
<dbReference type="PANTHER" id="PTHR11117:SF24">
    <property type="entry name" value="PROTEIN FDRA"/>
    <property type="match status" value="1"/>
</dbReference>
<accession>A0ABV5X111</accession>
<dbReference type="Pfam" id="PF06545">
    <property type="entry name" value="AllG"/>
    <property type="match status" value="1"/>
</dbReference>
<dbReference type="RefSeq" id="WP_376839609.1">
    <property type="nucleotide sequence ID" value="NZ_JBHMAU010000044.1"/>
</dbReference>
<feature type="region of interest" description="Disordered" evidence="1">
    <location>
        <begin position="510"/>
        <end position="551"/>
    </location>
</feature>
<evidence type="ECO:0000313" key="3">
    <source>
        <dbReference type="EMBL" id="MFB9776004.1"/>
    </source>
</evidence>